<comment type="caution">
    <text evidence="4">The sequence shown here is derived from an EMBL/GenBank/DDBJ whole genome shotgun (WGS) entry which is preliminary data.</text>
</comment>
<evidence type="ECO:0000256" key="3">
    <source>
        <dbReference type="ARBA" id="ARBA00023136"/>
    </source>
</evidence>
<dbReference type="AlphaFoldDB" id="A0ABD3EHJ9"/>
<organism evidence="4 5">
    <name type="scientific">Castilleja foliolosa</name>
    <dbReference type="NCBI Taxonomy" id="1961234"/>
    <lineage>
        <taxon>Eukaryota</taxon>
        <taxon>Viridiplantae</taxon>
        <taxon>Streptophyta</taxon>
        <taxon>Embryophyta</taxon>
        <taxon>Tracheophyta</taxon>
        <taxon>Spermatophyta</taxon>
        <taxon>Magnoliopsida</taxon>
        <taxon>eudicotyledons</taxon>
        <taxon>Gunneridae</taxon>
        <taxon>Pentapetalae</taxon>
        <taxon>asterids</taxon>
        <taxon>lamiids</taxon>
        <taxon>Lamiales</taxon>
        <taxon>Orobanchaceae</taxon>
        <taxon>Pedicularideae</taxon>
        <taxon>Castillejinae</taxon>
        <taxon>Castilleja</taxon>
    </lineage>
</organism>
<dbReference type="Proteomes" id="UP001632038">
    <property type="component" value="Unassembled WGS sequence"/>
</dbReference>
<name>A0ABD3EHJ9_9LAMI</name>
<dbReference type="PANTHER" id="PTHR47564:SF1">
    <property type="entry name" value="CYSTEINE-RICH AND TRANSMEMBRANE DOMAIN-CONTAINING PROTEIN 1"/>
    <property type="match status" value="1"/>
</dbReference>
<accession>A0ABD3EHJ9</accession>
<protein>
    <recommendedName>
        <fullName evidence="6">Rhodopsin</fullName>
    </recommendedName>
</protein>
<evidence type="ECO:0000256" key="1">
    <source>
        <dbReference type="ARBA" id="ARBA00004370"/>
    </source>
</evidence>
<dbReference type="GO" id="GO:0016020">
    <property type="term" value="C:membrane"/>
    <property type="evidence" value="ECO:0007669"/>
    <property type="project" value="UniProtKB-SubCell"/>
</dbReference>
<sequence length="133" mass="14885">MSYQQVPQHNYPPPGYGTMYPPAGYPSAPPQPDGYPYPPPSAYTYPPPLQSGGGYQGYFGQGYPPPPPPSQVYHCDHHHHHDDDSDCFSFLRGCLLLPFVAVVYWRSAASECWFQCVCRDIFIDALNISCLVQ</sequence>
<reference evidence="5" key="1">
    <citation type="journal article" date="2024" name="IScience">
        <title>Strigolactones Initiate the Formation of Haustorium-like Structures in Castilleja.</title>
        <authorList>
            <person name="Buerger M."/>
            <person name="Peterson D."/>
            <person name="Chory J."/>
        </authorList>
    </citation>
    <scope>NUCLEOTIDE SEQUENCE [LARGE SCALE GENOMIC DNA]</scope>
</reference>
<dbReference type="InterPro" id="IPR043240">
    <property type="entry name" value="CYSTM1-like"/>
</dbReference>
<dbReference type="PANTHER" id="PTHR47564">
    <property type="entry name" value="CYSTEINE-RICH AND TRANSMEMBRANE DOMAIN-CONTAINING PROTEIN 1"/>
    <property type="match status" value="1"/>
</dbReference>
<comment type="similarity">
    <text evidence="2">Belongs to the CYSTM1 family.</text>
</comment>
<evidence type="ECO:0008006" key="6">
    <source>
        <dbReference type="Google" id="ProtNLM"/>
    </source>
</evidence>
<evidence type="ECO:0000256" key="2">
    <source>
        <dbReference type="ARBA" id="ARBA00009444"/>
    </source>
</evidence>
<proteinExistence type="inferred from homology"/>
<evidence type="ECO:0000313" key="5">
    <source>
        <dbReference type="Proteomes" id="UP001632038"/>
    </source>
</evidence>
<dbReference type="EMBL" id="JAVIJP010000005">
    <property type="protein sequence ID" value="KAL3653888.1"/>
    <property type="molecule type" value="Genomic_DNA"/>
</dbReference>
<gene>
    <name evidence="4" type="ORF">CASFOL_003569</name>
</gene>
<comment type="subcellular location">
    <subcellularLocation>
        <location evidence="1">Membrane</location>
    </subcellularLocation>
</comment>
<keyword evidence="5" id="KW-1185">Reference proteome</keyword>
<evidence type="ECO:0000313" key="4">
    <source>
        <dbReference type="EMBL" id="KAL3653888.1"/>
    </source>
</evidence>
<keyword evidence="3" id="KW-0472">Membrane</keyword>